<feature type="compositionally biased region" description="Polar residues" evidence="2">
    <location>
        <begin position="86"/>
        <end position="107"/>
    </location>
</feature>
<keyword evidence="1" id="KW-0175">Coiled coil</keyword>
<feature type="transmembrane region" description="Helical" evidence="3">
    <location>
        <begin position="227"/>
        <end position="246"/>
    </location>
</feature>
<protein>
    <submittedName>
        <fullName evidence="4">Uncharacterized protein</fullName>
    </submittedName>
</protein>
<dbReference type="InterPro" id="IPR047928">
    <property type="entry name" value="Perm_prefix_1"/>
</dbReference>
<dbReference type="AlphaFoldDB" id="A0A9D2QKA4"/>
<evidence type="ECO:0000313" key="4">
    <source>
        <dbReference type="EMBL" id="HJC88698.1"/>
    </source>
</evidence>
<evidence type="ECO:0000256" key="1">
    <source>
        <dbReference type="SAM" id="Coils"/>
    </source>
</evidence>
<evidence type="ECO:0000313" key="5">
    <source>
        <dbReference type="Proteomes" id="UP000823922"/>
    </source>
</evidence>
<sequence>METIRTYLENMFARLPQTPQIIRLENDMLRTMEDKYEELKSEGKSENEAVGIVISEFGNIDELLAELDLQAPEGSIGSQEGRESARSGQDGSLFSSEKSEDSGSCGTGSQAIYLDQEQADQIIQDKIRISRIMAFGISLFLLGPAFLFLVRGLLLSGGLLQNPGTRTGGLLLMILPLAVCLILGLILTIYSATLSAQYRPLKEAPLIIAPSLRDHICRQREEFAPQYAVMLAIGILLALFSPLSFVLVPLSTDRTADAFSQYQYELYTSSFFLLLFLAIALYLFLTAHAQKKVYALLLKEEDRIEKAGSRLREEGILRGILSSYWPLVFCVYFLISFYLGIWAISWLIYWPIAPAVQKALYGRLHQLEKRRKEGERK</sequence>
<evidence type="ECO:0000256" key="3">
    <source>
        <dbReference type="SAM" id="Phobius"/>
    </source>
</evidence>
<feature type="transmembrane region" description="Helical" evidence="3">
    <location>
        <begin position="170"/>
        <end position="192"/>
    </location>
</feature>
<evidence type="ECO:0000256" key="2">
    <source>
        <dbReference type="SAM" id="MobiDB-lite"/>
    </source>
</evidence>
<reference evidence="4" key="2">
    <citation type="submission" date="2021-04" db="EMBL/GenBank/DDBJ databases">
        <authorList>
            <person name="Gilroy R."/>
        </authorList>
    </citation>
    <scope>NUCLEOTIDE SEQUENCE</scope>
    <source>
        <strain evidence="4">ChiBcec1-1630</strain>
    </source>
</reference>
<dbReference type="Proteomes" id="UP000823922">
    <property type="component" value="Unassembled WGS sequence"/>
</dbReference>
<feature type="transmembrane region" description="Helical" evidence="3">
    <location>
        <begin position="266"/>
        <end position="285"/>
    </location>
</feature>
<proteinExistence type="predicted"/>
<keyword evidence="3" id="KW-1133">Transmembrane helix</keyword>
<comment type="caution">
    <text evidence="4">The sequence shown here is derived from an EMBL/GenBank/DDBJ whole genome shotgun (WGS) entry which is preliminary data.</text>
</comment>
<gene>
    <name evidence="4" type="ORF">H9926_11865</name>
</gene>
<dbReference type="NCBIfam" id="NF038403">
    <property type="entry name" value="perm_prefix_1"/>
    <property type="match status" value="1"/>
</dbReference>
<feature type="region of interest" description="Disordered" evidence="2">
    <location>
        <begin position="74"/>
        <end position="107"/>
    </location>
</feature>
<organism evidence="4 5">
    <name type="scientific">Candidatus Eisenbergiella intestinigallinarum</name>
    <dbReference type="NCBI Taxonomy" id="2838549"/>
    <lineage>
        <taxon>Bacteria</taxon>
        <taxon>Bacillati</taxon>
        <taxon>Bacillota</taxon>
        <taxon>Clostridia</taxon>
        <taxon>Lachnospirales</taxon>
        <taxon>Lachnospiraceae</taxon>
        <taxon>Eisenbergiella</taxon>
    </lineage>
</organism>
<keyword evidence="3" id="KW-0472">Membrane</keyword>
<reference evidence="4" key="1">
    <citation type="journal article" date="2021" name="PeerJ">
        <title>Extensive microbial diversity within the chicken gut microbiome revealed by metagenomics and culture.</title>
        <authorList>
            <person name="Gilroy R."/>
            <person name="Ravi A."/>
            <person name="Getino M."/>
            <person name="Pursley I."/>
            <person name="Horton D.L."/>
            <person name="Alikhan N.F."/>
            <person name="Baker D."/>
            <person name="Gharbi K."/>
            <person name="Hall N."/>
            <person name="Watson M."/>
            <person name="Adriaenssens E.M."/>
            <person name="Foster-Nyarko E."/>
            <person name="Jarju S."/>
            <person name="Secka A."/>
            <person name="Antonio M."/>
            <person name="Oren A."/>
            <person name="Chaudhuri R.R."/>
            <person name="La Ragione R."/>
            <person name="Hildebrand F."/>
            <person name="Pallen M.J."/>
        </authorList>
    </citation>
    <scope>NUCLEOTIDE SEQUENCE</scope>
    <source>
        <strain evidence="4">ChiBcec1-1630</strain>
    </source>
</reference>
<feature type="transmembrane region" description="Helical" evidence="3">
    <location>
        <begin position="132"/>
        <end position="150"/>
    </location>
</feature>
<accession>A0A9D2QKA4</accession>
<dbReference type="EMBL" id="DWVS01000303">
    <property type="protein sequence ID" value="HJC88698.1"/>
    <property type="molecule type" value="Genomic_DNA"/>
</dbReference>
<keyword evidence="3" id="KW-0812">Transmembrane</keyword>
<name>A0A9D2QKA4_9FIRM</name>
<feature type="coiled-coil region" evidence="1">
    <location>
        <begin position="22"/>
        <end position="49"/>
    </location>
</feature>